<evidence type="ECO:0000256" key="3">
    <source>
        <dbReference type="ARBA" id="ARBA00022692"/>
    </source>
</evidence>
<protein>
    <submittedName>
        <fullName evidence="7">Disulfide bond formation protein B</fullName>
    </submittedName>
</protein>
<dbReference type="Pfam" id="PF02600">
    <property type="entry name" value="DsbB"/>
    <property type="match status" value="1"/>
</dbReference>
<evidence type="ECO:0000256" key="2">
    <source>
        <dbReference type="ARBA" id="ARBA00022475"/>
    </source>
</evidence>
<keyword evidence="8" id="KW-1185">Reference proteome</keyword>
<dbReference type="Proteomes" id="UP001247754">
    <property type="component" value="Unassembled WGS sequence"/>
</dbReference>
<name>A0ABU1F8N6_9RHOB</name>
<evidence type="ECO:0000256" key="6">
    <source>
        <dbReference type="SAM" id="Phobius"/>
    </source>
</evidence>
<reference evidence="7 8" key="1">
    <citation type="submission" date="2023-09" db="EMBL/GenBank/DDBJ databases">
        <title>Xinfangfangia sedmenti sp. nov., isolated the sedment.</title>
        <authorList>
            <person name="Xu L."/>
        </authorList>
    </citation>
    <scope>NUCLEOTIDE SEQUENCE [LARGE SCALE GENOMIC DNA]</scope>
    <source>
        <strain evidence="7 8">LG-4</strain>
    </source>
</reference>
<keyword evidence="2" id="KW-1003">Cell membrane</keyword>
<evidence type="ECO:0000313" key="8">
    <source>
        <dbReference type="Proteomes" id="UP001247754"/>
    </source>
</evidence>
<accession>A0ABU1F8N6</accession>
<evidence type="ECO:0000256" key="1">
    <source>
        <dbReference type="ARBA" id="ARBA00004651"/>
    </source>
</evidence>
<dbReference type="InterPro" id="IPR003752">
    <property type="entry name" value="DiS_bond_form_DsbB/BdbC"/>
</dbReference>
<feature type="transmembrane region" description="Helical" evidence="6">
    <location>
        <begin position="64"/>
        <end position="86"/>
    </location>
</feature>
<sequence>MTRSMLIVIAAGGSALLLAGALVSQYGFGLYPCVLCLWQRWPHLAAVLIGALALALPRGGAGRLLPWLGALAALATAGIGLFHTGVERGWWKGLESCSGGPGVTALSPQALLDPTVPVAAPVRCDEVAFEFLTLSMASWNMILSLALVAVWVAAARRRA</sequence>
<keyword evidence="5 6" id="KW-0472">Membrane</keyword>
<dbReference type="InterPro" id="IPR024199">
    <property type="entry name" value="Uncharacterised_DsbB"/>
</dbReference>
<proteinExistence type="predicted"/>
<dbReference type="Gene3D" id="1.20.1550.10">
    <property type="entry name" value="DsbB-like"/>
    <property type="match status" value="1"/>
</dbReference>
<evidence type="ECO:0000256" key="4">
    <source>
        <dbReference type="ARBA" id="ARBA00022989"/>
    </source>
</evidence>
<dbReference type="InterPro" id="IPR050183">
    <property type="entry name" value="DsbB"/>
</dbReference>
<dbReference type="SUPFAM" id="SSF158442">
    <property type="entry name" value="DsbB-like"/>
    <property type="match status" value="1"/>
</dbReference>
<organism evidence="7 8">
    <name type="scientific">Ruixingdingia sedimenti</name>
    <dbReference type="NCBI Taxonomy" id="3073604"/>
    <lineage>
        <taxon>Bacteria</taxon>
        <taxon>Pseudomonadati</taxon>
        <taxon>Pseudomonadota</taxon>
        <taxon>Alphaproteobacteria</taxon>
        <taxon>Rhodobacterales</taxon>
        <taxon>Paracoccaceae</taxon>
        <taxon>Ruixingdingia</taxon>
    </lineage>
</organism>
<dbReference type="EMBL" id="JAVKPH010000009">
    <property type="protein sequence ID" value="MDR5652963.1"/>
    <property type="molecule type" value="Genomic_DNA"/>
</dbReference>
<gene>
    <name evidence="7" type="ORF">RGD00_10125</name>
</gene>
<feature type="transmembrane region" description="Helical" evidence="6">
    <location>
        <begin position="41"/>
        <end position="57"/>
    </location>
</feature>
<dbReference type="InterPro" id="IPR023380">
    <property type="entry name" value="DsbB-like_sf"/>
</dbReference>
<comment type="caution">
    <text evidence="7">The sequence shown here is derived from an EMBL/GenBank/DDBJ whole genome shotgun (WGS) entry which is preliminary data.</text>
</comment>
<dbReference type="PANTHER" id="PTHR36570:SF3">
    <property type="entry name" value="DISULFIDE BOND FORMATION PROTEIN B"/>
    <property type="match status" value="1"/>
</dbReference>
<dbReference type="PIRSF" id="PIRSF033913">
    <property type="entry name" value="S-S_format_DsbB"/>
    <property type="match status" value="1"/>
</dbReference>
<evidence type="ECO:0000256" key="5">
    <source>
        <dbReference type="ARBA" id="ARBA00023136"/>
    </source>
</evidence>
<comment type="subcellular location">
    <subcellularLocation>
        <location evidence="1">Cell membrane</location>
        <topology evidence="1">Multi-pass membrane protein</topology>
    </subcellularLocation>
</comment>
<keyword evidence="4 6" id="KW-1133">Transmembrane helix</keyword>
<dbReference type="RefSeq" id="WP_310457205.1">
    <property type="nucleotide sequence ID" value="NZ_JAVKPH010000009.1"/>
</dbReference>
<dbReference type="PANTHER" id="PTHR36570">
    <property type="entry name" value="DISULFIDE BOND FORMATION PROTEIN B"/>
    <property type="match status" value="1"/>
</dbReference>
<feature type="transmembrane region" description="Helical" evidence="6">
    <location>
        <begin position="137"/>
        <end position="155"/>
    </location>
</feature>
<evidence type="ECO:0000313" key="7">
    <source>
        <dbReference type="EMBL" id="MDR5652963.1"/>
    </source>
</evidence>
<keyword evidence="3 6" id="KW-0812">Transmembrane</keyword>